<comment type="cofactor">
    <cofactor evidence="1">
        <name>Mg(2+)</name>
        <dbReference type="ChEBI" id="CHEBI:18420"/>
    </cofactor>
</comment>
<reference evidence="7 8" key="1">
    <citation type="submission" date="2024-02" db="EMBL/GenBank/DDBJ databases">
        <title>Bacteria isolated from the canopy kelp, Nereocystis luetkeana.</title>
        <authorList>
            <person name="Pfister C.A."/>
            <person name="Younker I.T."/>
            <person name="Light S.H."/>
        </authorList>
    </citation>
    <scope>NUCLEOTIDE SEQUENCE [LARGE SCALE GENOMIC DNA]</scope>
    <source>
        <strain evidence="7 8">TI.2.07</strain>
    </source>
</reference>
<dbReference type="Gene3D" id="3.40.190.80">
    <property type="match status" value="1"/>
</dbReference>
<accession>A0ABU9HF77</accession>
<gene>
    <name evidence="7" type="ORF">V6255_15570</name>
</gene>
<comment type="caution">
    <text evidence="7">The sequence shown here is derived from an EMBL/GenBank/DDBJ whole genome shotgun (WGS) entry which is preliminary data.</text>
</comment>
<feature type="compositionally biased region" description="Polar residues" evidence="6">
    <location>
        <begin position="99"/>
        <end position="112"/>
    </location>
</feature>
<evidence type="ECO:0000256" key="6">
    <source>
        <dbReference type="SAM" id="MobiDB-lite"/>
    </source>
</evidence>
<evidence type="ECO:0000313" key="7">
    <source>
        <dbReference type="EMBL" id="MEL0660559.1"/>
    </source>
</evidence>
<feature type="compositionally biased region" description="Basic and acidic residues" evidence="6">
    <location>
        <begin position="113"/>
        <end position="125"/>
    </location>
</feature>
<keyword evidence="3" id="KW-0479">Metal-binding</keyword>
<dbReference type="PANTHER" id="PTHR43200">
    <property type="entry name" value="PHOSPHATASE"/>
    <property type="match status" value="1"/>
</dbReference>
<name>A0ABU9HF77_9GAMM</name>
<dbReference type="Pfam" id="PF00459">
    <property type="entry name" value="Inositol_P"/>
    <property type="match status" value="1"/>
</dbReference>
<keyword evidence="5" id="KW-0460">Magnesium</keyword>
<dbReference type="SUPFAM" id="SSF56655">
    <property type="entry name" value="Carbohydrate phosphatase"/>
    <property type="match status" value="1"/>
</dbReference>
<dbReference type="InterPro" id="IPR000760">
    <property type="entry name" value="Inositol_monophosphatase-like"/>
</dbReference>
<protein>
    <submittedName>
        <fullName evidence="7">Inositol monophosphatase family protein</fullName>
    </submittedName>
</protein>
<evidence type="ECO:0000256" key="5">
    <source>
        <dbReference type="ARBA" id="ARBA00022842"/>
    </source>
</evidence>
<dbReference type="InterPro" id="IPR051090">
    <property type="entry name" value="Inositol_monoP_superfamily"/>
</dbReference>
<comment type="similarity">
    <text evidence="2">Belongs to the inositol monophosphatase superfamily.</text>
</comment>
<dbReference type="RefSeq" id="WP_341628986.1">
    <property type="nucleotide sequence ID" value="NZ_JBAKBA010000046.1"/>
</dbReference>
<dbReference type="EMBL" id="JBAKBA010000046">
    <property type="protein sequence ID" value="MEL0660559.1"/>
    <property type="molecule type" value="Genomic_DNA"/>
</dbReference>
<evidence type="ECO:0000256" key="4">
    <source>
        <dbReference type="ARBA" id="ARBA00022801"/>
    </source>
</evidence>
<evidence type="ECO:0000256" key="2">
    <source>
        <dbReference type="ARBA" id="ARBA00009759"/>
    </source>
</evidence>
<dbReference type="Proteomes" id="UP001366060">
    <property type="component" value="Unassembled WGS sequence"/>
</dbReference>
<proteinExistence type="inferred from homology"/>
<feature type="region of interest" description="Disordered" evidence="6">
    <location>
        <begin position="98"/>
        <end position="127"/>
    </location>
</feature>
<evidence type="ECO:0000256" key="1">
    <source>
        <dbReference type="ARBA" id="ARBA00001946"/>
    </source>
</evidence>
<evidence type="ECO:0000313" key="8">
    <source>
        <dbReference type="Proteomes" id="UP001366060"/>
    </source>
</evidence>
<organism evidence="7 8">
    <name type="scientific">Psychromonas arctica</name>
    <dbReference type="NCBI Taxonomy" id="168275"/>
    <lineage>
        <taxon>Bacteria</taxon>
        <taxon>Pseudomonadati</taxon>
        <taxon>Pseudomonadota</taxon>
        <taxon>Gammaproteobacteria</taxon>
        <taxon>Alteromonadales</taxon>
        <taxon>Psychromonadaceae</taxon>
        <taxon>Psychromonas</taxon>
    </lineage>
</organism>
<dbReference type="PANTHER" id="PTHR43200:SF6">
    <property type="entry name" value="3'(2'),5'-BISPHOSPHATE NUCLEOTIDASE"/>
    <property type="match status" value="1"/>
</dbReference>
<keyword evidence="8" id="KW-1185">Reference proteome</keyword>
<keyword evidence="4" id="KW-0378">Hydrolase</keyword>
<evidence type="ECO:0000256" key="3">
    <source>
        <dbReference type="ARBA" id="ARBA00022723"/>
    </source>
</evidence>
<sequence length="364" mass="40586">MRLTTEILNQLSLLAIQAAEQAGDYIRQFDRALLTTHFKEAGSSQSAQVVTDVDFACQDIILSILQPTCEQYDLALLSEEQVNEKQLSGDSTDLEAINLESTNRKNTSQKSTNQKDKKERREENTNSHPRLTKDYFWCIDPLDGTLPFIEGGNGYAVSIALVAANGEPILATVHQPTSNTTYHTMINTLGMTQGFKNKQPFNKLTENSTSGISSLNTLKKVNNTFIFYSDRSFQFSEHYPLLIKQLTILAHELGYEKVVIKEQVGAVMNAMSVIECAVMEKQNPQHNAACYIKLPKPQLGGGSLWDFSATACLATATDTWVSDIHGNPLDLNRHDSNYMNHQGVLYVSEQQLARRLIAMCSVLK</sequence>
<dbReference type="Gene3D" id="3.30.540.10">
    <property type="entry name" value="Fructose-1,6-Bisphosphatase, subunit A, domain 1"/>
    <property type="match status" value="1"/>
</dbReference>